<dbReference type="InterPro" id="IPR043750">
    <property type="entry name" value="DUF5695"/>
</dbReference>
<organism evidence="1 2">
    <name type="scientific">Fusarium denticulatum</name>
    <dbReference type="NCBI Taxonomy" id="48507"/>
    <lineage>
        <taxon>Eukaryota</taxon>
        <taxon>Fungi</taxon>
        <taxon>Dikarya</taxon>
        <taxon>Ascomycota</taxon>
        <taxon>Pezizomycotina</taxon>
        <taxon>Sordariomycetes</taxon>
        <taxon>Hypocreomycetidae</taxon>
        <taxon>Hypocreales</taxon>
        <taxon>Nectriaceae</taxon>
        <taxon>Fusarium</taxon>
        <taxon>Fusarium fujikuroi species complex</taxon>
    </lineage>
</organism>
<protein>
    <submittedName>
        <fullName evidence="1">Uncharacterized protein</fullName>
    </submittedName>
</protein>
<dbReference type="Pfam" id="PF18951">
    <property type="entry name" value="DUF5695"/>
    <property type="match status" value="1"/>
</dbReference>
<dbReference type="AlphaFoldDB" id="A0A8H5UB38"/>
<accession>A0A8H5UB38</accession>
<dbReference type="EMBL" id="JAAOAK010000164">
    <property type="protein sequence ID" value="KAF5685431.1"/>
    <property type="molecule type" value="Genomic_DNA"/>
</dbReference>
<evidence type="ECO:0000313" key="2">
    <source>
        <dbReference type="Proteomes" id="UP000562682"/>
    </source>
</evidence>
<gene>
    <name evidence="1" type="ORF">FDENT_6245</name>
</gene>
<name>A0A8H5UB38_9HYPO</name>
<keyword evidence="2" id="KW-1185">Reference proteome</keyword>
<comment type="caution">
    <text evidence="1">The sequence shown here is derived from an EMBL/GenBank/DDBJ whole genome shotgun (WGS) entry which is preliminary data.</text>
</comment>
<evidence type="ECO:0000313" key="1">
    <source>
        <dbReference type="EMBL" id="KAF5685431.1"/>
    </source>
</evidence>
<dbReference type="Proteomes" id="UP000562682">
    <property type="component" value="Unassembled WGS sequence"/>
</dbReference>
<reference evidence="1 2" key="1">
    <citation type="submission" date="2020-05" db="EMBL/GenBank/DDBJ databases">
        <title>Identification and distribution of gene clusters putatively required for synthesis of sphingolipid metabolism inhibitors in phylogenetically diverse species of the filamentous fungus Fusarium.</title>
        <authorList>
            <person name="Kim H.-S."/>
            <person name="Busman M."/>
            <person name="Brown D.W."/>
            <person name="Divon H."/>
            <person name="Uhlig S."/>
            <person name="Proctor R.H."/>
        </authorList>
    </citation>
    <scope>NUCLEOTIDE SEQUENCE [LARGE SCALE GENOMIC DNA]</scope>
    <source>
        <strain evidence="1 2">NRRL 25311</strain>
    </source>
</reference>
<sequence length="896" mass="101386">MSEPQEPVPVLSPKERFTCLKTGNIDAVIDSESQLLVSLKRRGEDFDFLPSRSYHQRRNDGQYHWGDITYRYRHGSDGWIDGDSAQKRSAVEPLQMDSSLAAADLGATVPEGPLNIIREWLEVNGDLALRFTIRNTSQQDVEIGSLGLPIEFNCIFTGKTQSEMQDQCCLFDPYIGFDAGHLRVAPVNPKTGSPSGLLVTPLQGTDSPFEGFRNLEEPRFEDTAYGTHTFENLYEWQILTRAWAENEWAQSKAMPWHEPSSRILRGFESFQIGVRFTLTEGLRGFDEALRRIGTPSVVAVPGYILPQDLPGQLLVSSLSPVKSFSSFPKGALIIRKSLENVYAVHPSGSNSIWGRARLEIRYQDGKLQTVHYFITKPTNETLDDMGNFLYTRAWFTDETDVFNRAPSIMSYDYEEGNIILQDSRVWVSGLSDEGGTGAYVAAAMKQLLQPNQEEMVKLDEFVNKTIWGKIQLPDHSVKKSLFFHDPNIGYHYDQNVDWSQWASWSREDANLIDRAYNYVHPTAVYWVMYRLARAYPKLLSQTWDWYLDHAWATAYRMTESDVQWTKMGLMGETVFGYIIVDLRREGLVENAIRLEGRMKARTENWNSEAVPFGSEAPWDSTGQEGVYYWAKWVDLPKIVPCVNTNMDFRFFGFDDLAARTVDSVLGYMPTVPHWAWNGNARRYWDFDVAGKLRRIERQIHNYGSSLNSQVLLDAFRHDPTDLYLLRVGYGGSLAPIANINQEGFPSTGFHAWPDTMKWDGSTGDYGGAFLGMALSGGTYITEIPEIGPVAFGGTLTRSLGRTTVVLKSAVRQRVYIGSLRLMIEIDMGQITHLHYSDDAVSIFVEGSYRAPDLDSVVVWLTSTSSAKWHVTNEDSLERRGGWKCAADGSEISIVRV</sequence>
<proteinExistence type="predicted"/>